<dbReference type="AlphaFoldDB" id="A0ABD2FNH8"/>
<dbReference type="Proteomes" id="UP001619887">
    <property type="component" value="Unassembled WGS sequence"/>
</dbReference>
<dbReference type="SMART" id="SM00526">
    <property type="entry name" value="H15"/>
    <property type="match status" value="1"/>
</dbReference>
<accession>A0ABD2FNH8</accession>
<feature type="compositionally biased region" description="Basic residues" evidence="1">
    <location>
        <begin position="88"/>
        <end position="98"/>
    </location>
</feature>
<dbReference type="InterPro" id="IPR036388">
    <property type="entry name" value="WH-like_DNA-bd_sf"/>
</dbReference>
<keyword evidence="4" id="KW-1185">Reference proteome</keyword>
<name>A0ABD2FNH8_PAGBO</name>
<dbReference type="Gene3D" id="1.10.10.10">
    <property type="entry name" value="Winged helix-like DNA-binding domain superfamily/Winged helix DNA-binding domain"/>
    <property type="match status" value="1"/>
</dbReference>
<dbReference type="PROSITE" id="PS51504">
    <property type="entry name" value="H15"/>
    <property type="match status" value="1"/>
</dbReference>
<dbReference type="Pfam" id="PF00538">
    <property type="entry name" value="Linker_histone"/>
    <property type="match status" value="1"/>
</dbReference>
<evidence type="ECO:0000313" key="4">
    <source>
        <dbReference type="Proteomes" id="UP001619887"/>
    </source>
</evidence>
<comment type="caution">
    <text evidence="3">The sequence shown here is derived from an EMBL/GenBank/DDBJ whole genome shotgun (WGS) entry which is preliminary data.</text>
</comment>
<reference evidence="3 4" key="2">
    <citation type="journal article" date="2024" name="G3 (Bethesda)">
        <title>The genome of the cryopelagic Antarctic bald notothen, Trematomus borchgrevinki.</title>
        <authorList>
            <person name="Rayamajhi N."/>
            <person name="Rivera-Colon A.G."/>
            <person name="Minhas B.F."/>
            <person name="Cheng C.C."/>
            <person name="Catchen J.M."/>
        </authorList>
    </citation>
    <scope>NUCLEOTIDE SEQUENCE [LARGE SCALE GENOMIC DNA]</scope>
    <source>
        <strain evidence="3">AGRC-2024</strain>
    </source>
</reference>
<feature type="compositionally biased region" description="Basic residues" evidence="1">
    <location>
        <begin position="115"/>
        <end position="125"/>
    </location>
</feature>
<feature type="region of interest" description="Disordered" evidence="1">
    <location>
        <begin position="63"/>
        <end position="129"/>
    </location>
</feature>
<gene>
    <name evidence="3" type="ORF">OYC64_020999</name>
</gene>
<evidence type="ECO:0000313" key="3">
    <source>
        <dbReference type="EMBL" id="KAL3043194.1"/>
    </source>
</evidence>
<dbReference type="CDD" id="cd00073">
    <property type="entry name" value="H15"/>
    <property type="match status" value="1"/>
</dbReference>
<feature type="compositionally biased region" description="Low complexity" evidence="1">
    <location>
        <begin position="99"/>
        <end position="114"/>
    </location>
</feature>
<dbReference type="InterPro" id="IPR036390">
    <property type="entry name" value="WH_DNA-bd_sf"/>
</dbReference>
<dbReference type="InterPro" id="IPR005818">
    <property type="entry name" value="Histone_H1/H5_H15"/>
</dbReference>
<feature type="domain" description="H15" evidence="2">
    <location>
        <begin position="1"/>
        <end position="71"/>
    </location>
</feature>
<sequence length="142" mass="14795">MKVGAAELILKAVTASKERKGISFVALKKELAAQGFDHTAHIKRAVIKLVEKGSLLQVKGTGAGGSFKAAEKPKKVAKKPAAKATKPAAKKPAAKKAKVATPKKATKPAAAAKKTPVKKATKSPKNKTAFRSIRPAQVIVVI</sequence>
<dbReference type="EMBL" id="JBIYXZ010002089">
    <property type="protein sequence ID" value="KAL3043194.1"/>
    <property type="molecule type" value="Genomic_DNA"/>
</dbReference>
<dbReference type="SUPFAM" id="SSF46785">
    <property type="entry name" value="Winged helix' DNA-binding domain"/>
    <property type="match status" value="1"/>
</dbReference>
<evidence type="ECO:0000256" key="1">
    <source>
        <dbReference type="SAM" id="MobiDB-lite"/>
    </source>
</evidence>
<evidence type="ECO:0000259" key="2">
    <source>
        <dbReference type="PROSITE" id="PS51504"/>
    </source>
</evidence>
<proteinExistence type="predicted"/>
<protein>
    <recommendedName>
        <fullName evidence="2">H15 domain-containing protein</fullName>
    </recommendedName>
</protein>
<reference evidence="3 4" key="1">
    <citation type="journal article" date="2022" name="G3 (Bethesda)">
        <title>Evaluating Illumina-, Nanopore-, and PacBio-based genome assembly strategies with the bald notothen, Trematomus borchgrevinki.</title>
        <authorList>
            <person name="Rayamajhi N."/>
            <person name="Cheng C.C."/>
            <person name="Catchen J.M."/>
        </authorList>
    </citation>
    <scope>NUCLEOTIDE SEQUENCE [LARGE SCALE GENOMIC DNA]</scope>
    <source>
        <strain evidence="3">AGRC-2024</strain>
    </source>
</reference>
<organism evidence="3 4">
    <name type="scientific">Pagothenia borchgrevinki</name>
    <name type="common">Bald rockcod</name>
    <name type="synonym">Trematomus borchgrevinki</name>
    <dbReference type="NCBI Taxonomy" id="8213"/>
    <lineage>
        <taxon>Eukaryota</taxon>
        <taxon>Metazoa</taxon>
        <taxon>Chordata</taxon>
        <taxon>Craniata</taxon>
        <taxon>Vertebrata</taxon>
        <taxon>Euteleostomi</taxon>
        <taxon>Actinopterygii</taxon>
        <taxon>Neopterygii</taxon>
        <taxon>Teleostei</taxon>
        <taxon>Neoteleostei</taxon>
        <taxon>Acanthomorphata</taxon>
        <taxon>Eupercaria</taxon>
        <taxon>Perciformes</taxon>
        <taxon>Notothenioidei</taxon>
        <taxon>Nototheniidae</taxon>
        <taxon>Pagothenia</taxon>
    </lineage>
</organism>